<dbReference type="Proteomes" id="UP001235712">
    <property type="component" value="Unassembled WGS sequence"/>
</dbReference>
<evidence type="ECO:0000256" key="5">
    <source>
        <dbReference type="ARBA" id="ARBA00023136"/>
    </source>
</evidence>
<dbReference type="EMBL" id="JAUSQZ010000001">
    <property type="protein sequence ID" value="MDP9825411.1"/>
    <property type="molecule type" value="Genomic_DNA"/>
</dbReference>
<keyword evidence="2" id="KW-1003">Cell membrane</keyword>
<evidence type="ECO:0000256" key="6">
    <source>
        <dbReference type="SAM" id="MobiDB-lite"/>
    </source>
</evidence>
<organism evidence="8 9">
    <name type="scientific">Kineosporia succinea</name>
    <dbReference type="NCBI Taxonomy" id="84632"/>
    <lineage>
        <taxon>Bacteria</taxon>
        <taxon>Bacillati</taxon>
        <taxon>Actinomycetota</taxon>
        <taxon>Actinomycetes</taxon>
        <taxon>Kineosporiales</taxon>
        <taxon>Kineosporiaceae</taxon>
        <taxon>Kineosporia</taxon>
    </lineage>
</organism>
<feature type="transmembrane region" description="Helical" evidence="7">
    <location>
        <begin position="327"/>
        <end position="353"/>
    </location>
</feature>
<feature type="transmembrane region" description="Helical" evidence="7">
    <location>
        <begin position="204"/>
        <end position="227"/>
    </location>
</feature>
<evidence type="ECO:0000313" key="8">
    <source>
        <dbReference type="EMBL" id="MDP9825411.1"/>
    </source>
</evidence>
<sequence>MSSVNGVPEPHTRTGEGTDPGEGQTPPADGGAGEAGAAPEGKALMARVGALAGRASELSRARWFRVGFGVLLVALAVWAVLSRREEVADAVGQLSPGWLALAVVATMVNVGLAGMVWLTILSSLGSPLPLQVAARIFFVGQLGKYLPGSVWPVVVQAELGRDYHVPRRRTATATVVSMLLSVLSALLVVLIAVPFAPEALPDGFGWAVLLVVPLAVVLHPAVMGRLVDRALRIVTREGLPERTSGRGTLIATLWAMGSWAGAGLQVWALSIPLGADANVSTALLLIGGYALAWAVGFVVVLAPAGAGAREVALAAVLSTVLDDHGKVVVVVLISRVLFTGVDLIAAGLGILAARRHGSRVPPGSTETPEPAETD</sequence>
<keyword evidence="9" id="KW-1185">Reference proteome</keyword>
<feature type="transmembrane region" description="Helical" evidence="7">
    <location>
        <begin position="101"/>
        <end position="121"/>
    </location>
</feature>
<feature type="transmembrane region" description="Helical" evidence="7">
    <location>
        <begin position="248"/>
        <end position="270"/>
    </location>
</feature>
<evidence type="ECO:0000256" key="4">
    <source>
        <dbReference type="ARBA" id="ARBA00022989"/>
    </source>
</evidence>
<evidence type="ECO:0000256" key="1">
    <source>
        <dbReference type="ARBA" id="ARBA00004651"/>
    </source>
</evidence>
<reference evidence="8 9" key="1">
    <citation type="submission" date="2023-07" db="EMBL/GenBank/DDBJ databases">
        <title>Sequencing the genomes of 1000 actinobacteria strains.</title>
        <authorList>
            <person name="Klenk H.-P."/>
        </authorList>
    </citation>
    <scope>NUCLEOTIDE SEQUENCE [LARGE SCALE GENOMIC DNA]</scope>
    <source>
        <strain evidence="8 9">DSM 44388</strain>
    </source>
</reference>
<accession>A0ABT9NYB5</accession>
<keyword evidence="3 7" id="KW-0812">Transmembrane</keyword>
<feature type="transmembrane region" description="Helical" evidence="7">
    <location>
        <begin position="282"/>
        <end position="306"/>
    </location>
</feature>
<dbReference type="Pfam" id="PF03706">
    <property type="entry name" value="LPG_synthase_TM"/>
    <property type="match status" value="1"/>
</dbReference>
<evidence type="ECO:0000256" key="2">
    <source>
        <dbReference type="ARBA" id="ARBA00022475"/>
    </source>
</evidence>
<evidence type="ECO:0000256" key="7">
    <source>
        <dbReference type="SAM" id="Phobius"/>
    </source>
</evidence>
<evidence type="ECO:0000256" key="3">
    <source>
        <dbReference type="ARBA" id="ARBA00022692"/>
    </source>
</evidence>
<dbReference type="InterPro" id="IPR022791">
    <property type="entry name" value="L-PG_synthase/AglD"/>
</dbReference>
<gene>
    <name evidence="8" type="ORF">J2S57_001160</name>
</gene>
<protein>
    <submittedName>
        <fullName evidence="8">Uncharacterized membrane protein YbhN (UPF0104 family)</fullName>
    </submittedName>
</protein>
<feature type="region of interest" description="Disordered" evidence="6">
    <location>
        <begin position="1"/>
        <end position="37"/>
    </location>
</feature>
<name>A0ABT9NYB5_9ACTN</name>
<evidence type="ECO:0000313" key="9">
    <source>
        <dbReference type="Proteomes" id="UP001235712"/>
    </source>
</evidence>
<feature type="transmembrane region" description="Helical" evidence="7">
    <location>
        <begin position="171"/>
        <end position="192"/>
    </location>
</feature>
<keyword evidence="5 7" id="KW-0472">Membrane</keyword>
<comment type="subcellular location">
    <subcellularLocation>
        <location evidence="1">Cell membrane</location>
        <topology evidence="1">Multi-pass membrane protein</topology>
    </subcellularLocation>
</comment>
<proteinExistence type="predicted"/>
<comment type="caution">
    <text evidence="8">The sequence shown here is derived from an EMBL/GenBank/DDBJ whole genome shotgun (WGS) entry which is preliminary data.</text>
</comment>
<dbReference type="RefSeq" id="WP_307239159.1">
    <property type="nucleotide sequence ID" value="NZ_JAUSQZ010000001.1"/>
</dbReference>
<feature type="transmembrane region" description="Helical" evidence="7">
    <location>
        <begin position="63"/>
        <end position="81"/>
    </location>
</feature>
<keyword evidence="4 7" id="KW-1133">Transmembrane helix</keyword>